<dbReference type="AlphaFoldDB" id="A0A8R7RCU7"/>
<name>A0A8R7RCU7_TRIUA</name>
<evidence type="ECO:0000313" key="2">
    <source>
        <dbReference type="EnsemblPlants" id="TuG1812S0000999400.01.T01.s_cds5695"/>
    </source>
</evidence>
<reference evidence="3" key="1">
    <citation type="journal article" date="2013" name="Nature">
        <title>Draft genome of the wheat A-genome progenitor Triticum urartu.</title>
        <authorList>
            <person name="Ling H.Q."/>
            <person name="Zhao S."/>
            <person name="Liu D."/>
            <person name="Wang J."/>
            <person name="Sun H."/>
            <person name="Zhang C."/>
            <person name="Fan H."/>
            <person name="Li D."/>
            <person name="Dong L."/>
            <person name="Tao Y."/>
            <person name="Gao C."/>
            <person name="Wu H."/>
            <person name="Li Y."/>
            <person name="Cui Y."/>
            <person name="Guo X."/>
            <person name="Zheng S."/>
            <person name="Wang B."/>
            <person name="Yu K."/>
            <person name="Liang Q."/>
            <person name="Yang W."/>
            <person name="Lou X."/>
            <person name="Chen J."/>
            <person name="Feng M."/>
            <person name="Jian J."/>
            <person name="Zhang X."/>
            <person name="Luo G."/>
            <person name="Jiang Y."/>
            <person name="Liu J."/>
            <person name="Wang Z."/>
            <person name="Sha Y."/>
            <person name="Zhang B."/>
            <person name="Wu H."/>
            <person name="Tang D."/>
            <person name="Shen Q."/>
            <person name="Xue P."/>
            <person name="Zou S."/>
            <person name="Wang X."/>
            <person name="Liu X."/>
            <person name="Wang F."/>
            <person name="Yang Y."/>
            <person name="An X."/>
            <person name="Dong Z."/>
            <person name="Zhang K."/>
            <person name="Zhang X."/>
            <person name="Luo M.C."/>
            <person name="Dvorak J."/>
            <person name="Tong Y."/>
            <person name="Wang J."/>
            <person name="Yang H."/>
            <person name="Li Z."/>
            <person name="Wang D."/>
            <person name="Zhang A."/>
            <person name="Wang J."/>
        </authorList>
    </citation>
    <scope>NUCLEOTIDE SEQUENCE</scope>
    <source>
        <strain evidence="3">cv. G1812</strain>
    </source>
</reference>
<dbReference type="Gramene" id="TuG1812S0000999400.01.T01">
    <property type="protein sequence ID" value="TuG1812S0000999400.01.T01.s_cds5695"/>
    <property type="gene ID" value="TuG1812S0000999400.01"/>
</dbReference>
<gene>
    <name evidence="2" type="primary">LOC125528643</name>
</gene>
<dbReference type="PROSITE" id="PS51257">
    <property type="entry name" value="PROKAR_LIPOPROTEIN"/>
    <property type="match status" value="1"/>
</dbReference>
<sequence length="125" mass="13652">MKGSPHAFPSTITPSSCPCSCSALLHCLAFSACLEELARKRERNPPASEKRKGREREDVGLGAGGDRGGAVRAAVAGAAAAAAREAPLRGVRQHAHQRHGHPRPRHHLLRPHRALRHRHRRAHHH</sequence>
<accession>A0A8R7RCU7</accession>
<proteinExistence type="predicted"/>
<feature type="region of interest" description="Disordered" evidence="1">
    <location>
        <begin position="84"/>
        <end position="125"/>
    </location>
</feature>
<evidence type="ECO:0000256" key="1">
    <source>
        <dbReference type="SAM" id="MobiDB-lite"/>
    </source>
</evidence>
<feature type="region of interest" description="Disordered" evidence="1">
    <location>
        <begin position="40"/>
        <end position="69"/>
    </location>
</feature>
<keyword evidence="3" id="KW-1185">Reference proteome</keyword>
<reference evidence="2" key="2">
    <citation type="submission" date="2022-06" db="UniProtKB">
        <authorList>
            <consortium name="EnsemblPlants"/>
        </authorList>
    </citation>
    <scope>IDENTIFICATION</scope>
</reference>
<feature type="compositionally biased region" description="Basic and acidic residues" evidence="1">
    <location>
        <begin position="48"/>
        <end position="59"/>
    </location>
</feature>
<evidence type="ECO:0000313" key="3">
    <source>
        <dbReference type="Proteomes" id="UP000015106"/>
    </source>
</evidence>
<protein>
    <submittedName>
        <fullName evidence="2">Uncharacterized protein</fullName>
    </submittedName>
</protein>
<dbReference type="EnsemblPlants" id="TuG1812S0000999400.01.T01">
    <property type="protein sequence ID" value="TuG1812S0000999400.01.T01.s_cds5695"/>
    <property type="gene ID" value="TuG1812S0000999400.01"/>
</dbReference>
<dbReference type="Proteomes" id="UP000015106">
    <property type="component" value="Unassembled WGS sequence"/>
</dbReference>
<organism evidence="2 3">
    <name type="scientific">Triticum urartu</name>
    <name type="common">Red wild einkorn</name>
    <name type="synonym">Crithodium urartu</name>
    <dbReference type="NCBI Taxonomy" id="4572"/>
    <lineage>
        <taxon>Eukaryota</taxon>
        <taxon>Viridiplantae</taxon>
        <taxon>Streptophyta</taxon>
        <taxon>Embryophyta</taxon>
        <taxon>Tracheophyta</taxon>
        <taxon>Spermatophyta</taxon>
        <taxon>Magnoliopsida</taxon>
        <taxon>Liliopsida</taxon>
        <taxon>Poales</taxon>
        <taxon>Poaceae</taxon>
        <taxon>BOP clade</taxon>
        <taxon>Pooideae</taxon>
        <taxon>Triticodae</taxon>
        <taxon>Triticeae</taxon>
        <taxon>Triticinae</taxon>
        <taxon>Triticum</taxon>
    </lineage>
</organism>
<feature type="compositionally biased region" description="Basic residues" evidence="1">
    <location>
        <begin position="91"/>
        <end position="125"/>
    </location>
</feature>